<proteinExistence type="predicted"/>
<reference evidence="1" key="1">
    <citation type="journal article" date="2015" name="Nature">
        <title>Complex archaea that bridge the gap between prokaryotes and eukaryotes.</title>
        <authorList>
            <person name="Spang A."/>
            <person name="Saw J.H."/>
            <person name="Jorgensen S.L."/>
            <person name="Zaremba-Niedzwiedzka K."/>
            <person name="Martijn J."/>
            <person name="Lind A.E."/>
            <person name="van Eijk R."/>
            <person name="Schleper C."/>
            <person name="Guy L."/>
            <person name="Ettema T.J."/>
        </authorList>
    </citation>
    <scope>NUCLEOTIDE SEQUENCE</scope>
</reference>
<comment type="caution">
    <text evidence="1">The sequence shown here is derived from an EMBL/GenBank/DDBJ whole genome shotgun (WGS) entry which is preliminary data.</text>
</comment>
<dbReference type="EMBL" id="LAZR01000940">
    <property type="protein sequence ID" value="KKN54172.1"/>
    <property type="molecule type" value="Genomic_DNA"/>
</dbReference>
<organism evidence="1">
    <name type="scientific">marine sediment metagenome</name>
    <dbReference type="NCBI Taxonomy" id="412755"/>
    <lineage>
        <taxon>unclassified sequences</taxon>
        <taxon>metagenomes</taxon>
        <taxon>ecological metagenomes</taxon>
    </lineage>
</organism>
<name>A0A0F9RW01_9ZZZZ</name>
<gene>
    <name evidence="1" type="ORF">LCGC14_0595210</name>
</gene>
<accession>A0A0F9RW01</accession>
<protein>
    <submittedName>
        <fullName evidence="1">Uncharacterized protein</fullName>
    </submittedName>
</protein>
<sequence>MTTTRIGRVTRRSNRRTARAGQVIGRMGLSVPAGTLDPNTNDRFRIMVTGWSVRNDGGLAGFVSGHIIVQRRGGFLNTQEISIIEGDWIENADPHKSRLRTRDLNVALNSADPRRAIVWSPFARLISPGTTSAVGFSMVVGMDLVAGDQDLDIVAIIDRLPEASGIAESRSANAFSVGASAPNSFNPIVLGQAGFQVNPF</sequence>
<dbReference type="AlphaFoldDB" id="A0A0F9RW01"/>
<evidence type="ECO:0000313" key="1">
    <source>
        <dbReference type="EMBL" id="KKN54172.1"/>
    </source>
</evidence>